<evidence type="ECO:0000256" key="1">
    <source>
        <dbReference type="ARBA" id="ARBA00022468"/>
    </source>
</evidence>
<keyword evidence="2" id="KW-0479">Metal-binding</keyword>
<dbReference type="GO" id="GO:0005096">
    <property type="term" value="F:GTPase activator activity"/>
    <property type="evidence" value="ECO:0007669"/>
    <property type="project" value="UniProtKB-KW"/>
</dbReference>
<dbReference type="SUPFAM" id="SSF57863">
    <property type="entry name" value="ArfGap/RecO-like zinc finger"/>
    <property type="match status" value="1"/>
</dbReference>
<reference evidence="7 8" key="1">
    <citation type="submission" date="2016-11" db="EMBL/GenBank/DDBJ databases">
        <title>The macronuclear genome of Stentor coeruleus: a giant cell with tiny introns.</title>
        <authorList>
            <person name="Slabodnick M."/>
            <person name="Ruby J.G."/>
            <person name="Reiff S.B."/>
            <person name="Swart E.C."/>
            <person name="Gosai S."/>
            <person name="Prabakaran S."/>
            <person name="Witkowska E."/>
            <person name="Larue G.E."/>
            <person name="Fisher S."/>
            <person name="Freeman R.M."/>
            <person name="Gunawardena J."/>
            <person name="Chu W."/>
            <person name="Stover N.A."/>
            <person name="Gregory B.D."/>
            <person name="Nowacki M."/>
            <person name="Derisi J."/>
            <person name="Roy S.W."/>
            <person name="Marshall W.F."/>
            <person name="Sood P."/>
        </authorList>
    </citation>
    <scope>NUCLEOTIDE SEQUENCE [LARGE SCALE GENOMIC DNA]</scope>
    <source>
        <strain evidence="7">WM001</strain>
    </source>
</reference>
<accession>A0A1R2CDT2</accession>
<dbReference type="AlphaFoldDB" id="A0A1R2CDT2"/>
<dbReference type="EMBL" id="MPUH01000185">
    <property type="protein sequence ID" value="OMJ87126.1"/>
    <property type="molecule type" value="Genomic_DNA"/>
</dbReference>
<dbReference type="GO" id="GO:0048205">
    <property type="term" value="P:COPI coating of Golgi vesicle"/>
    <property type="evidence" value="ECO:0007669"/>
    <property type="project" value="TreeGrafter"/>
</dbReference>
<dbReference type="Pfam" id="PF01412">
    <property type="entry name" value="ArfGap"/>
    <property type="match status" value="1"/>
</dbReference>
<protein>
    <recommendedName>
        <fullName evidence="6">Arf-GAP domain-containing protein</fullName>
    </recommendedName>
</protein>
<dbReference type="PRINTS" id="PR00405">
    <property type="entry name" value="REVINTRACTNG"/>
</dbReference>
<evidence type="ECO:0000256" key="4">
    <source>
        <dbReference type="ARBA" id="ARBA00022833"/>
    </source>
</evidence>
<keyword evidence="3 5" id="KW-0863">Zinc-finger</keyword>
<dbReference type="Proteomes" id="UP000187209">
    <property type="component" value="Unassembled WGS sequence"/>
</dbReference>
<evidence type="ECO:0000313" key="7">
    <source>
        <dbReference type="EMBL" id="OMJ87126.1"/>
    </source>
</evidence>
<dbReference type="PANTHER" id="PTHR45686">
    <property type="entry name" value="ADP-RIBOSYLATION FACTOR GTPASE ACTIVATING PROTEIN 3, ISOFORM H-RELATED"/>
    <property type="match status" value="1"/>
</dbReference>
<evidence type="ECO:0000259" key="6">
    <source>
        <dbReference type="PROSITE" id="PS50115"/>
    </source>
</evidence>
<dbReference type="InterPro" id="IPR038508">
    <property type="entry name" value="ArfGAP_dom_sf"/>
</dbReference>
<keyword evidence="1" id="KW-0343">GTPase activation</keyword>
<comment type="caution">
    <text evidence="7">The sequence shown here is derived from an EMBL/GenBank/DDBJ whole genome shotgun (WGS) entry which is preliminary data.</text>
</comment>
<dbReference type="GO" id="GO:0000139">
    <property type="term" value="C:Golgi membrane"/>
    <property type="evidence" value="ECO:0007669"/>
    <property type="project" value="GOC"/>
</dbReference>
<dbReference type="OrthoDB" id="983479at2759"/>
<name>A0A1R2CDT2_9CILI</name>
<dbReference type="PROSITE" id="PS50115">
    <property type="entry name" value="ARFGAP"/>
    <property type="match status" value="1"/>
</dbReference>
<gene>
    <name evidence="7" type="ORF">SteCoe_11199</name>
</gene>
<evidence type="ECO:0000256" key="3">
    <source>
        <dbReference type="ARBA" id="ARBA00022771"/>
    </source>
</evidence>
<organism evidence="7 8">
    <name type="scientific">Stentor coeruleus</name>
    <dbReference type="NCBI Taxonomy" id="5963"/>
    <lineage>
        <taxon>Eukaryota</taxon>
        <taxon>Sar</taxon>
        <taxon>Alveolata</taxon>
        <taxon>Ciliophora</taxon>
        <taxon>Postciliodesmatophora</taxon>
        <taxon>Heterotrichea</taxon>
        <taxon>Heterotrichida</taxon>
        <taxon>Stentoridae</taxon>
        <taxon>Stentor</taxon>
    </lineage>
</organism>
<dbReference type="PANTHER" id="PTHR45686:SF4">
    <property type="entry name" value="ADP-RIBOSYLATION FACTOR GTPASE ACTIVATING PROTEIN 3, ISOFORM H"/>
    <property type="match status" value="1"/>
</dbReference>
<evidence type="ECO:0000313" key="8">
    <source>
        <dbReference type="Proteomes" id="UP000187209"/>
    </source>
</evidence>
<sequence length="220" mass="25204">MSIELLRSIHNSDDNFKCFECGYKNSSWACTEFCIFLCIDCAHQIKSQCSDQVMIKSLQMAGWTNDEVLKLQNGGNHRLRCLMSQYGIPKTFTLAQKYSCQAAQYYKNLIKSEIYNYPPPPAPTIIQGLYPIGYEPKSWWDRTKESLNLFGFKDKRVVEGVIENIDGETLQRIKNTGVNAICGLRAYTCRTATSVLSDYTETLSPEYVKMEESSSKEYNR</sequence>
<dbReference type="Gene3D" id="1.10.220.150">
    <property type="entry name" value="Arf GTPase activating protein"/>
    <property type="match status" value="1"/>
</dbReference>
<dbReference type="InterPro" id="IPR001164">
    <property type="entry name" value="ArfGAP_dom"/>
</dbReference>
<feature type="domain" description="Arf-GAP" evidence="6">
    <location>
        <begin position="1"/>
        <end position="80"/>
    </location>
</feature>
<proteinExistence type="predicted"/>
<dbReference type="SMART" id="SM00105">
    <property type="entry name" value="ArfGap"/>
    <property type="match status" value="1"/>
</dbReference>
<evidence type="ECO:0000256" key="5">
    <source>
        <dbReference type="PROSITE-ProRule" id="PRU00288"/>
    </source>
</evidence>
<evidence type="ECO:0000256" key="2">
    <source>
        <dbReference type="ARBA" id="ARBA00022723"/>
    </source>
</evidence>
<dbReference type="GO" id="GO:0008270">
    <property type="term" value="F:zinc ion binding"/>
    <property type="evidence" value="ECO:0007669"/>
    <property type="project" value="UniProtKB-KW"/>
</dbReference>
<dbReference type="InterPro" id="IPR037278">
    <property type="entry name" value="ARFGAP/RecO"/>
</dbReference>
<keyword evidence="8" id="KW-1185">Reference proteome</keyword>
<keyword evidence="4" id="KW-0862">Zinc</keyword>